<feature type="domain" description="TEA" evidence="4">
    <location>
        <begin position="87"/>
        <end position="162"/>
    </location>
</feature>
<feature type="compositionally biased region" description="Acidic residues" evidence="3">
    <location>
        <begin position="55"/>
        <end position="69"/>
    </location>
</feature>
<proteinExistence type="inferred from homology"/>
<dbReference type="Gene3D" id="6.10.20.40">
    <property type="entry name" value="TEA/ATTS domain"/>
    <property type="match status" value="1"/>
</dbReference>
<dbReference type="OrthoDB" id="10006572at2759"/>
<feature type="compositionally biased region" description="Polar residues" evidence="3">
    <location>
        <begin position="1"/>
        <end position="13"/>
    </location>
</feature>
<evidence type="ECO:0000313" key="6">
    <source>
        <dbReference type="Proteomes" id="UP000076798"/>
    </source>
</evidence>
<feature type="DNA-binding region" description="TEA" evidence="2">
    <location>
        <begin position="87"/>
        <end position="162"/>
    </location>
</feature>
<accession>A0A166GPP6</accession>
<dbReference type="AlphaFoldDB" id="A0A166GPP6"/>
<dbReference type="Pfam" id="PF01285">
    <property type="entry name" value="TEA"/>
    <property type="match status" value="1"/>
</dbReference>
<evidence type="ECO:0000313" key="5">
    <source>
        <dbReference type="EMBL" id="KZT41890.1"/>
    </source>
</evidence>
<evidence type="ECO:0000259" key="4">
    <source>
        <dbReference type="PROSITE" id="PS51088"/>
    </source>
</evidence>
<sequence>MSFLRITSPSSYRPRQKITRVSPPGNSSSSSTTLSSPAESSLPISMDNQQLYEDPTMDDDVLDDEDPDDPASPVARGVIQDRRTCKSFNGEVVWPPKVETALIGALEALLPTTIENCVSKLNLFPDRNKFCSSWIKEKTGYERTPRQVGSRIQMLRQKWRGTDCKYQPTTAHPVLPISAPFAMTTTH</sequence>
<dbReference type="PROSITE" id="PS51088">
    <property type="entry name" value="TEA_2"/>
    <property type="match status" value="1"/>
</dbReference>
<dbReference type="Proteomes" id="UP000076798">
    <property type="component" value="Unassembled WGS sequence"/>
</dbReference>
<feature type="compositionally biased region" description="Low complexity" evidence="3">
    <location>
        <begin position="22"/>
        <end position="43"/>
    </location>
</feature>
<dbReference type="STRING" id="1314776.A0A166GPP6"/>
<reference evidence="5 6" key="1">
    <citation type="journal article" date="2016" name="Mol. Biol. Evol.">
        <title>Comparative Genomics of Early-Diverging Mushroom-Forming Fungi Provides Insights into the Origins of Lignocellulose Decay Capabilities.</title>
        <authorList>
            <person name="Nagy L.G."/>
            <person name="Riley R."/>
            <person name="Tritt A."/>
            <person name="Adam C."/>
            <person name="Daum C."/>
            <person name="Floudas D."/>
            <person name="Sun H."/>
            <person name="Yadav J.S."/>
            <person name="Pangilinan J."/>
            <person name="Larsson K.H."/>
            <person name="Matsuura K."/>
            <person name="Barry K."/>
            <person name="Labutti K."/>
            <person name="Kuo R."/>
            <person name="Ohm R.A."/>
            <person name="Bhattacharya S.S."/>
            <person name="Shirouzu T."/>
            <person name="Yoshinaga Y."/>
            <person name="Martin F.M."/>
            <person name="Grigoriev I.V."/>
            <person name="Hibbett D.S."/>
        </authorList>
    </citation>
    <scope>NUCLEOTIDE SEQUENCE [LARGE SCALE GENOMIC DNA]</scope>
    <source>
        <strain evidence="5 6">HHB10207 ss-3</strain>
    </source>
</reference>
<feature type="region of interest" description="Disordered" evidence="3">
    <location>
        <begin position="1"/>
        <end position="76"/>
    </location>
</feature>
<evidence type="ECO:0000256" key="2">
    <source>
        <dbReference type="PROSITE-ProRule" id="PRU00505"/>
    </source>
</evidence>
<dbReference type="SMART" id="SM00426">
    <property type="entry name" value="TEA"/>
    <property type="match status" value="1"/>
</dbReference>
<dbReference type="EMBL" id="KV428017">
    <property type="protein sequence ID" value="KZT41890.1"/>
    <property type="molecule type" value="Genomic_DNA"/>
</dbReference>
<keyword evidence="6" id="KW-1185">Reference proteome</keyword>
<comment type="similarity">
    <text evidence="1">Belongs to the TEC1 family.</text>
</comment>
<dbReference type="GO" id="GO:0003700">
    <property type="term" value="F:DNA-binding transcription factor activity"/>
    <property type="evidence" value="ECO:0007669"/>
    <property type="project" value="InterPro"/>
</dbReference>
<evidence type="ECO:0000256" key="1">
    <source>
        <dbReference type="ARBA" id="ARBA00008421"/>
    </source>
</evidence>
<organism evidence="5 6">
    <name type="scientific">Sistotremastrum suecicum HHB10207 ss-3</name>
    <dbReference type="NCBI Taxonomy" id="1314776"/>
    <lineage>
        <taxon>Eukaryota</taxon>
        <taxon>Fungi</taxon>
        <taxon>Dikarya</taxon>
        <taxon>Basidiomycota</taxon>
        <taxon>Agaricomycotina</taxon>
        <taxon>Agaricomycetes</taxon>
        <taxon>Sistotremastrales</taxon>
        <taxon>Sistotremastraceae</taxon>
        <taxon>Sistotremastrum</taxon>
    </lineage>
</organism>
<dbReference type="InterPro" id="IPR000818">
    <property type="entry name" value="TEA/ATTS_dom"/>
</dbReference>
<protein>
    <recommendedName>
        <fullName evidence="4">TEA domain-containing protein</fullName>
    </recommendedName>
</protein>
<gene>
    <name evidence="5" type="ORF">SISSUDRAFT_1042111</name>
</gene>
<name>A0A166GPP6_9AGAM</name>
<evidence type="ECO:0000256" key="3">
    <source>
        <dbReference type="SAM" id="MobiDB-lite"/>
    </source>
</evidence>
<dbReference type="InterPro" id="IPR038096">
    <property type="entry name" value="TEA/ATTS_sf"/>
</dbReference>